<organism evidence="2 3">
    <name type="scientific">Blumeria graminis f. sp. triticale</name>
    <dbReference type="NCBI Taxonomy" id="1689686"/>
    <lineage>
        <taxon>Eukaryota</taxon>
        <taxon>Fungi</taxon>
        <taxon>Dikarya</taxon>
        <taxon>Ascomycota</taxon>
        <taxon>Pezizomycotina</taxon>
        <taxon>Leotiomycetes</taxon>
        <taxon>Erysiphales</taxon>
        <taxon>Erysiphaceae</taxon>
        <taxon>Blumeria</taxon>
    </lineage>
</organism>
<evidence type="ECO:0000259" key="1">
    <source>
        <dbReference type="Pfam" id="PF26147"/>
    </source>
</evidence>
<evidence type="ECO:0000313" key="3">
    <source>
        <dbReference type="Proteomes" id="UP000683417"/>
    </source>
</evidence>
<dbReference type="PANTHER" id="PTHR47349">
    <property type="entry name" value="CHROMOSOME 8, WHOLE GENOME SHOTGUN SEQUENCE"/>
    <property type="match status" value="1"/>
</dbReference>
<protein>
    <submittedName>
        <fullName evidence="2">BgTH12-05146</fullName>
    </submittedName>
</protein>
<dbReference type="InterPro" id="IPR058934">
    <property type="entry name" value="YMC020W-like"/>
</dbReference>
<gene>
    <name evidence="2" type="ORF">BGTH12_LOCUS3913</name>
</gene>
<proteinExistence type="predicted"/>
<comment type="caution">
    <text evidence="2">The sequence shown here is derived from an EMBL/GenBank/DDBJ whole genome shotgun (WGS) entry which is preliminary data.</text>
</comment>
<evidence type="ECO:0000313" key="2">
    <source>
        <dbReference type="EMBL" id="CAD6502555.1"/>
    </source>
</evidence>
<dbReference type="Proteomes" id="UP000683417">
    <property type="component" value="Unassembled WGS sequence"/>
</dbReference>
<dbReference type="InterPro" id="IPR058933">
    <property type="entry name" value="YMC020W-like_ab_hydrolase"/>
</dbReference>
<name>A0A9W4D0W8_BLUGR</name>
<dbReference type="Pfam" id="PF26147">
    <property type="entry name" value="AB_HYDROLASE_YMC0-YMC35"/>
    <property type="match status" value="1"/>
</dbReference>
<dbReference type="EMBL" id="CAJHIT010000006">
    <property type="protein sequence ID" value="CAD6502555.1"/>
    <property type="molecule type" value="Genomic_DNA"/>
</dbReference>
<dbReference type="PANTHER" id="PTHR47349:SF1">
    <property type="entry name" value="AER328WP"/>
    <property type="match status" value="1"/>
</dbReference>
<dbReference type="AlphaFoldDB" id="A0A9W4D0W8"/>
<accession>A0A9W4D0W8</accession>
<reference evidence="2" key="1">
    <citation type="submission" date="2020-10" db="EMBL/GenBank/DDBJ databases">
        <authorList>
            <person name="Muller C M."/>
        </authorList>
    </citation>
    <scope>NUCLEOTIDE SEQUENCE</scope>
    <source>
        <strain evidence="2">THUN-12</strain>
    </source>
</reference>
<sequence>MDRTKSSLNLWRKDSSSEIIDHDISKGCDNLSKEQNHAYTYTNSRQELAVSDTVERGSASTEGHNQKHKYCGVCCQSSTVPIQVVQDSTNVEPDYSKLQLPEKTQIGSKNRVTGNWEISNLNNDNNFTDCSNMRDAGIQGNSSKYLELISIARRYIGSSSILASKYSPVLEITSQDAHTIEQSQKLATSWPTWWATGARHSLVNKKDSDICVSQVNLSSEIENLLSSKFDEPPCFSSIKSISSTPWFSWYPALLLSILKRYLETKPPKELPVIINSSNTQVQCPSPHTRASQSNGIEQGILMPGKPISSDDAILAGSFETPINAKITRSENNLMKHISKLSKQALFTTRDDMIESPRSELIQESYSSAQTQPLININPPNILLPSLRSTYGIYEPPTVIEKVYQVLHLKPLKPDRRVFLTEDYPILKKAVAIGIHGFFPAPLLRIVIGQPTGTSVRFANHASEAIRRWISKHNVTDCEIEKIALEGEGKIADRVENLWKILLQRIDQLRKADLIFVACHSQGVPVAIMLVAKLIEFGVIDLGRISGVSLGPFSDLKSRLFTGSAGELFEFSDPDSLVSKNYVRSLHVLVKYGVRVTFCGSLDDQVVPIESSVFSKADHPYINRVLFIDARLHTLIHLISFALKLRNLGVSDHGLLRELSTPLAGSLYTGEGHSRLYDEDKVYDHALEFSLQTTSVGDFPLEIRKYEISRTGNPYILPWIMRGLLEEEIVKTKFHDEVIDLLKMFDDWKPTRKALKDVKFRLEAIKSKL</sequence>
<feature type="domain" description="YMC020W-like alpha/beta hydrolase" evidence="1">
    <location>
        <begin position="383"/>
        <end position="727"/>
    </location>
</feature>